<evidence type="ECO:0000256" key="9">
    <source>
        <dbReference type="SAM" id="SignalP"/>
    </source>
</evidence>
<dbReference type="GO" id="GO:0015677">
    <property type="term" value="P:copper ion import"/>
    <property type="evidence" value="ECO:0007669"/>
    <property type="project" value="TreeGrafter"/>
</dbReference>
<feature type="compositionally biased region" description="Polar residues" evidence="7">
    <location>
        <begin position="528"/>
        <end position="545"/>
    </location>
</feature>
<keyword evidence="9" id="KW-0732">Signal</keyword>
<dbReference type="GeneID" id="96008051"/>
<keyword evidence="5" id="KW-0406">Ion transport</keyword>
<dbReference type="SFLD" id="SFLDS00052">
    <property type="entry name" value="Ferric_Reductase_Domain"/>
    <property type="match status" value="1"/>
</dbReference>
<dbReference type="CDD" id="cd06186">
    <property type="entry name" value="NOX_Duox_like_FAD_NADP"/>
    <property type="match status" value="1"/>
</dbReference>
<dbReference type="GO" id="GO:0006826">
    <property type="term" value="P:iron ion transport"/>
    <property type="evidence" value="ECO:0007669"/>
    <property type="project" value="TreeGrafter"/>
</dbReference>
<dbReference type="InterPro" id="IPR039261">
    <property type="entry name" value="FNR_nucleotide-bd"/>
</dbReference>
<feature type="signal peptide" evidence="9">
    <location>
        <begin position="1"/>
        <end position="19"/>
    </location>
</feature>
<keyword evidence="12" id="KW-1185">Reference proteome</keyword>
<keyword evidence="2" id="KW-0813">Transport</keyword>
<evidence type="ECO:0000256" key="5">
    <source>
        <dbReference type="ARBA" id="ARBA00023065"/>
    </source>
</evidence>
<dbReference type="PANTHER" id="PTHR32361:SF9">
    <property type="entry name" value="FERRIC REDUCTASE TRANSMEMBRANE COMPONENT 3-RELATED"/>
    <property type="match status" value="1"/>
</dbReference>
<dbReference type="InterPro" id="IPR013130">
    <property type="entry name" value="Fe3_Rdtase_TM_dom"/>
</dbReference>
<accession>A0AB34KNP3</accession>
<reference evidence="11 12" key="1">
    <citation type="journal article" date="2020" name="Microbiol. Resour. Announc.">
        <title>Draft Genome Sequence of a Cladosporium Species Isolated from the Mesophotic Ascidian Didemnum maculosum.</title>
        <authorList>
            <person name="Gioti A."/>
            <person name="Siaperas R."/>
            <person name="Nikolaivits E."/>
            <person name="Le Goff G."/>
            <person name="Ouazzani J."/>
            <person name="Kotoulas G."/>
            <person name="Topakas E."/>
        </authorList>
    </citation>
    <scope>NUCLEOTIDE SEQUENCE [LARGE SCALE GENOMIC DNA]</scope>
    <source>
        <strain evidence="11 12">TM138-S3</strain>
    </source>
</reference>
<dbReference type="PANTHER" id="PTHR32361">
    <property type="entry name" value="FERRIC/CUPRIC REDUCTASE TRANSMEMBRANE COMPONENT"/>
    <property type="match status" value="1"/>
</dbReference>
<dbReference type="RefSeq" id="XP_069227959.1">
    <property type="nucleotide sequence ID" value="XM_069375213.1"/>
</dbReference>
<feature type="transmembrane region" description="Helical" evidence="8">
    <location>
        <begin position="387"/>
        <end position="409"/>
    </location>
</feature>
<evidence type="ECO:0000256" key="3">
    <source>
        <dbReference type="ARBA" id="ARBA00022692"/>
    </source>
</evidence>
<organism evidence="11 12">
    <name type="scientific">Cladosporium halotolerans</name>
    <dbReference type="NCBI Taxonomy" id="1052096"/>
    <lineage>
        <taxon>Eukaryota</taxon>
        <taxon>Fungi</taxon>
        <taxon>Dikarya</taxon>
        <taxon>Ascomycota</taxon>
        <taxon>Pezizomycotina</taxon>
        <taxon>Dothideomycetes</taxon>
        <taxon>Dothideomycetidae</taxon>
        <taxon>Cladosporiales</taxon>
        <taxon>Cladosporiaceae</taxon>
        <taxon>Cladosporium</taxon>
    </lineage>
</organism>
<evidence type="ECO:0000256" key="4">
    <source>
        <dbReference type="ARBA" id="ARBA00022989"/>
    </source>
</evidence>
<evidence type="ECO:0000256" key="2">
    <source>
        <dbReference type="ARBA" id="ARBA00022448"/>
    </source>
</evidence>
<sequence length="710" mass="78052">MKTAAIIAAGISLASPASASTGREGHGLIGYGIQMYNPTCAFACQSSISNPLDCPDAHHDMEGMVMKRMSGMHEEKPSPECYANNVPYLQTLAYCMYQYCADDVANSTRDKFFEMSIGGRMKQPPKPLYSYSEALLRIDRAPTNTTPAEEMLMEVSLVAEEDYLPNFNGNYGFERAEGVHSRYGIIVMATGIAIPIAASLLRFLPLPKRLGNRLNAYFNYPPAMGSRHSTPLLNLMIMPTRGQSLFLFYLVAVNVILCSVGFESRQPNSWFASSAEEIRSLVANRTGVLSLVNLALSVLYAGRNNFLIFLTDWPQSTYLLLHRWTAGIATLQACIHSAIYLHNYLQSGDHATEAKLDYWVWGVVATLAMTILLPTSILPLRQKAYEIFLAWHVIVAFFAILGCYLHIFLRFERQWGYELWVYLAFAFWAFDRLMRFARLARNGICKAKVTVIDEDYIRLDVPGVTGEGQAYLYFPTLTWRVWENHPFSIAGGFLHINPDAKPTETHVSSSASSAHASTTTDIEKHPTVSVSPTTKPHTPTPYSNPHQNLTFIIRTHTGTTSLLRSRASLPLLLESPYPGSLLHPTPAALNAHPRLLCIAGGVGITALLPLLASHRGARKLAWGVRNASLLAGLRDLTEGPGMAGVHVRTSVGARLDVRALVEGEAGRVGEGSLAVVVSGPPGMADEVRAAVVRVVGRGGVVGFWEESYSW</sequence>
<feature type="compositionally biased region" description="Low complexity" evidence="7">
    <location>
        <begin position="508"/>
        <end position="520"/>
    </location>
</feature>
<dbReference type="GO" id="GO:0006879">
    <property type="term" value="P:intracellular iron ion homeostasis"/>
    <property type="evidence" value="ECO:0007669"/>
    <property type="project" value="TreeGrafter"/>
</dbReference>
<keyword evidence="3 8" id="KW-0812">Transmembrane</keyword>
<feature type="transmembrane region" description="Helical" evidence="8">
    <location>
        <begin position="245"/>
        <end position="262"/>
    </location>
</feature>
<gene>
    <name evidence="11" type="ORF">WHR41_06608</name>
</gene>
<evidence type="ECO:0000313" key="11">
    <source>
        <dbReference type="EMBL" id="KAL1584853.1"/>
    </source>
</evidence>
<dbReference type="GO" id="GO:0000293">
    <property type="term" value="F:ferric-chelate reductase activity"/>
    <property type="evidence" value="ECO:0007669"/>
    <property type="project" value="TreeGrafter"/>
</dbReference>
<feature type="domain" description="Ferric oxidoreductase" evidence="10">
    <location>
        <begin position="286"/>
        <end position="403"/>
    </location>
</feature>
<keyword evidence="6 8" id="KW-0472">Membrane</keyword>
<name>A0AB34KNP3_9PEZI</name>
<evidence type="ECO:0000259" key="10">
    <source>
        <dbReference type="Pfam" id="PF01794"/>
    </source>
</evidence>
<evidence type="ECO:0000256" key="8">
    <source>
        <dbReference type="SAM" id="Phobius"/>
    </source>
</evidence>
<dbReference type="AlphaFoldDB" id="A0AB34KNP3"/>
<feature type="transmembrane region" description="Helical" evidence="8">
    <location>
        <begin position="359"/>
        <end position="380"/>
    </location>
</feature>
<feature type="transmembrane region" description="Helical" evidence="8">
    <location>
        <begin position="183"/>
        <end position="204"/>
    </location>
</feature>
<dbReference type="InterPro" id="IPR051410">
    <property type="entry name" value="Ferric/Cupric_Reductase"/>
</dbReference>
<protein>
    <recommendedName>
        <fullName evidence="10">Ferric oxidoreductase domain-containing protein</fullName>
    </recommendedName>
</protein>
<evidence type="ECO:0000256" key="1">
    <source>
        <dbReference type="ARBA" id="ARBA00004141"/>
    </source>
</evidence>
<evidence type="ECO:0000313" key="12">
    <source>
        <dbReference type="Proteomes" id="UP000803884"/>
    </source>
</evidence>
<feature type="transmembrane region" description="Helical" evidence="8">
    <location>
        <begin position="282"/>
        <end position="301"/>
    </location>
</feature>
<dbReference type="Gene3D" id="3.40.50.80">
    <property type="entry name" value="Nucleotide-binding domain of ferredoxin-NADP reductase (FNR) module"/>
    <property type="match status" value="1"/>
</dbReference>
<feature type="region of interest" description="Disordered" evidence="7">
    <location>
        <begin position="504"/>
        <end position="545"/>
    </location>
</feature>
<evidence type="ECO:0000256" key="7">
    <source>
        <dbReference type="SAM" id="MobiDB-lite"/>
    </source>
</evidence>
<dbReference type="Pfam" id="PF01794">
    <property type="entry name" value="Ferric_reduct"/>
    <property type="match status" value="1"/>
</dbReference>
<keyword evidence="4 8" id="KW-1133">Transmembrane helix</keyword>
<dbReference type="GO" id="GO:0005886">
    <property type="term" value="C:plasma membrane"/>
    <property type="evidence" value="ECO:0007669"/>
    <property type="project" value="TreeGrafter"/>
</dbReference>
<proteinExistence type="predicted"/>
<comment type="subcellular location">
    <subcellularLocation>
        <location evidence="1">Membrane</location>
        <topology evidence="1">Multi-pass membrane protein</topology>
    </subcellularLocation>
</comment>
<feature type="chain" id="PRO_5044204592" description="Ferric oxidoreductase domain-containing protein" evidence="9">
    <location>
        <begin position="20"/>
        <end position="710"/>
    </location>
</feature>
<evidence type="ECO:0000256" key="6">
    <source>
        <dbReference type="ARBA" id="ARBA00023136"/>
    </source>
</evidence>
<dbReference type="SUPFAM" id="SSF52343">
    <property type="entry name" value="Ferredoxin reductase-like, C-terminal NADP-linked domain"/>
    <property type="match status" value="1"/>
</dbReference>
<dbReference type="EMBL" id="JAAQHG020000023">
    <property type="protein sequence ID" value="KAL1584853.1"/>
    <property type="molecule type" value="Genomic_DNA"/>
</dbReference>
<dbReference type="Proteomes" id="UP000803884">
    <property type="component" value="Unassembled WGS sequence"/>
</dbReference>
<comment type="caution">
    <text evidence="11">The sequence shown here is derived from an EMBL/GenBank/DDBJ whole genome shotgun (WGS) entry which is preliminary data.</text>
</comment>